<organism evidence="1 2">
    <name type="scientific">Drosophila madeirensis</name>
    <name type="common">Fruit fly</name>
    <dbReference type="NCBI Taxonomy" id="30013"/>
    <lineage>
        <taxon>Eukaryota</taxon>
        <taxon>Metazoa</taxon>
        <taxon>Ecdysozoa</taxon>
        <taxon>Arthropoda</taxon>
        <taxon>Hexapoda</taxon>
        <taxon>Insecta</taxon>
        <taxon>Pterygota</taxon>
        <taxon>Neoptera</taxon>
        <taxon>Endopterygota</taxon>
        <taxon>Diptera</taxon>
        <taxon>Brachycera</taxon>
        <taxon>Muscomorpha</taxon>
        <taxon>Ephydroidea</taxon>
        <taxon>Drosophilidae</taxon>
        <taxon>Drosophila</taxon>
        <taxon>Sophophora</taxon>
    </lineage>
</organism>
<dbReference type="AlphaFoldDB" id="A0AAU9FEA6"/>
<sequence length="53" mass="6165">MFPHAIVKTASFHTTCFWLSNNLYSFLYILKTLEKYKHMFYSFSIAPPAVSAT</sequence>
<keyword evidence="1" id="KW-0547">Nucleotide-binding</keyword>
<accession>A0AAU9FEA6</accession>
<evidence type="ECO:0000313" key="2">
    <source>
        <dbReference type="Proteomes" id="UP001500889"/>
    </source>
</evidence>
<keyword evidence="2" id="KW-1185">Reference proteome</keyword>
<reference evidence="1 2" key="1">
    <citation type="submission" date="2024-02" db="EMBL/GenBank/DDBJ databases">
        <title>A chromosome-level genome assembly of Drosophila madeirensis, a fruit fly species endemic to Madeira island.</title>
        <authorList>
            <person name="Tomihara K."/>
            <person name="Llopart A."/>
            <person name="Yamamoto D."/>
        </authorList>
    </citation>
    <scope>NUCLEOTIDE SEQUENCE [LARGE SCALE GENOMIC DNA]</scope>
    <source>
        <strain evidence="1 2">RF1</strain>
    </source>
</reference>
<name>A0AAU9FEA6_DROMD</name>
<gene>
    <name evidence="1" type="ORF">DMAD_11734</name>
</gene>
<keyword evidence="1" id="KW-0067">ATP-binding</keyword>
<dbReference type="Proteomes" id="UP001500889">
    <property type="component" value="Chromosome U"/>
</dbReference>
<proteinExistence type="predicted"/>
<dbReference type="EMBL" id="AP029264">
    <property type="protein sequence ID" value="BFF93999.1"/>
    <property type="molecule type" value="Genomic_DNA"/>
</dbReference>
<evidence type="ECO:0000313" key="1">
    <source>
        <dbReference type="EMBL" id="BFF93999.1"/>
    </source>
</evidence>
<dbReference type="GO" id="GO:0005524">
    <property type="term" value="F:ATP binding"/>
    <property type="evidence" value="ECO:0007669"/>
    <property type="project" value="UniProtKB-KW"/>
</dbReference>
<protein>
    <submittedName>
        <fullName evidence="1">ATP-binding cassette sub-family A member 17</fullName>
    </submittedName>
</protein>